<dbReference type="Proteomes" id="UP001149009">
    <property type="component" value="Unassembled WGS sequence"/>
</dbReference>
<proteinExistence type="predicted"/>
<evidence type="ECO:0000313" key="3">
    <source>
        <dbReference type="Proteomes" id="UP001149009"/>
    </source>
</evidence>
<keyword evidence="1" id="KW-0732">Signal</keyword>
<sequence>MKIQLSAAVSGLLFIAGAASAQSVVITPEQETVIREYVVTQEVHPVEIPSDVTIEVGSTLPETVELYALEVPEAEVTYQYVIVDDRTVLVEPQTRRIVHIIQ</sequence>
<protein>
    <submittedName>
        <fullName evidence="2">DUF1236 domain-containing protein</fullName>
    </submittedName>
</protein>
<name>A0A9X2X8Y9_9HYPH</name>
<dbReference type="RefSeq" id="WP_261515517.1">
    <property type="nucleotide sequence ID" value="NZ_JAODNV010000010.1"/>
</dbReference>
<feature type="signal peptide" evidence="1">
    <location>
        <begin position="1"/>
        <end position="21"/>
    </location>
</feature>
<dbReference type="EMBL" id="JAODNV010000010">
    <property type="protein sequence ID" value="MCT8990639.1"/>
    <property type="molecule type" value="Genomic_DNA"/>
</dbReference>
<accession>A0A9X2X8Y9</accession>
<dbReference type="Pfam" id="PF06823">
    <property type="entry name" value="DUF1236"/>
    <property type="match status" value="1"/>
</dbReference>
<reference evidence="2" key="1">
    <citation type="submission" date="2022-08" db="EMBL/GenBank/DDBJ databases">
        <title>Chelativorans sichuanense sp. nov., a paraffin oil-degrading bacterium isolated from a mixture of oil-based drill cuttings and paddy soil.</title>
        <authorList>
            <person name="Yu J."/>
            <person name="Liu H."/>
            <person name="Chen Q."/>
        </authorList>
    </citation>
    <scope>NUCLEOTIDE SEQUENCE</scope>
    <source>
        <strain evidence="2">SCAU 2101</strain>
    </source>
</reference>
<evidence type="ECO:0000313" key="2">
    <source>
        <dbReference type="EMBL" id="MCT8990639.1"/>
    </source>
</evidence>
<dbReference type="AlphaFoldDB" id="A0A9X2X8Y9"/>
<evidence type="ECO:0000256" key="1">
    <source>
        <dbReference type="SAM" id="SignalP"/>
    </source>
</evidence>
<dbReference type="InterPro" id="IPR009642">
    <property type="entry name" value="DUF1236"/>
</dbReference>
<keyword evidence="3" id="KW-1185">Reference proteome</keyword>
<organism evidence="2 3">
    <name type="scientific">Chelativorans petroleitrophicus</name>
    <dbReference type="NCBI Taxonomy" id="2975484"/>
    <lineage>
        <taxon>Bacteria</taxon>
        <taxon>Pseudomonadati</taxon>
        <taxon>Pseudomonadota</taxon>
        <taxon>Alphaproteobacteria</taxon>
        <taxon>Hyphomicrobiales</taxon>
        <taxon>Phyllobacteriaceae</taxon>
        <taxon>Chelativorans</taxon>
    </lineage>
</organism>
<comment type="caution">
    <text evidence="2">The sequence shown here is derived from an EMBL/GenBank/DDBJ whole genome shotgun (WGS) entry which is preliminary data.</text>
</comment>
<gene>
    <name evidence="2" type="ORF">NYR54_10095</name>
</gene>
<feature type="chain" id="PRO_5040772984" evidence="1">
    <location>
        <begin position="22"/>
        <end position="102"/>
    </location>
</feature>